<evidence type="ECO:0000313" key="3">
    <source>
        <dbReference type="Proteomes" id="UP000482487"/>
    </source>
</evidence>
<keyword evidence="1" id="KW-0472">Membrane</keyword>
<dbReference type="InterPro" id="IPR050445">
    <property type="entry name" value="Bact_polysacc_biosynth/exp"/>
</dbReference>
<dbReference type="AlphaFoldDB" id="A0A7C9IIV9"/>
<proteinExistence type="predicted"/>
<keyword evidence="1" id="KW-1133">Transmembrane helix</keyword>
<feature type="transmembrane region" description="Helical" evidence="1">
    <location>
        <begin position="453"/>
        <end position="478"/>
    </location>
</feature>
<reference evidence="2 3" key="1">
    <citation type="submission" date="2020-01" db="EMBL/GenBank/DDBJ databases">
        <title>Genome sequence of Desulfovibrio aerotolerans DSM 16695(T).</title>
        <authorList>
            <person name="Karnachuk O."/>
            <person name="Avakyan M."/>
            <person name="Mardanov A."/>
            <person name="Kadnikov V."/>
            <person name="Ravin N."/>
        </authorList>
    </citation>
    <scope>NUCLEOTIDE SEQUENCE [LARGE SCALE GENOMIC DNA]</scope>
    <source>
        <strain evidence="2 3">DSM 16695</strain>
    </source>
</reference>
<dbReference type="InterPro" id="IPR027417">
    <property type="entry name" value="P-loop_NTPase"/>
</dbReference>
<dbReference type="Proteomes" id="UP000482487">
    <property type="component" value="Unassembled WGS sequence"/>
</dbReference>
<sequence length="749" mass="81307">MEVRQLLRLLWHRRRLMTLVFSVVFIGLAALTLLCETQYVASAKVYLYHSSIKATLLSRITLDTASMGAASLTDAERATYEDLAITVPVVRPLLTELNLKRKRKSLQILEFIPFMRFLTDRFLPNVGRRDMTYEELTNKSLVNMIFPRPSLKAAMMEDADILEFSSSAESLELAMALANGAAKSFVAQDTAMRQNECRELVATVDKELPRARADFEQALVEQSQVRQREKIASLDSEAEQLLTRYYSLAGSRDSNRLELLKAQGMLANVKAQITKRPEFRKTSESLQRSSLIDSIKLTLRDLYMDLAVAKTRMTPEHPQYKEIESKIEEAKKLIKGESLKVYGSETISTDQTFSYLNDRSAEYAAQIAGYESQDAAFGTLLGALEDKIQAFPDRAAADALAKFRVAGAEMFLSNLNNLASAAQAGQRLDLSIAHVVEQASRPGKIEDYMRPKLSLMLAVGLVLGCFLAVCAALVAAYADESVGSAAALAGLGAPVIAAVPCRSATDRLQAFRRLRDTLFPLAGNPPRLVLVADVAAKPPLDRDVPDAMAVVLGLGMSLARSGRSVAAVDTVLTHPTLHARTGLPLGPGLAEAIGGKVFRDAVILPGEEPGLFILPAGEAVLTAAAADRLLDSPAMALLLDGLIRRFDVVLLAVAPASQSGDAGSLARHADAILLTVRLDADQCATVAATIADLAAAAGKTPQTVVLGVPDDEPTPREVWTELRARRWWWGGEKKKNTKDERMPPAAGRG</sequence>
<keyword evidence="3" id="KW-1185">Reference proteome</keyword>
<accession>A0A7C9IIV9</accession>
<dbReference type="OrthoDB" id="5439521at2"/>
<feature type="transmembrane region" description="Helical" evidence="1">
    <location>
        <begin position="16"/>
        <end position="35"/>
    </location>
</feature>
<dbReference type="EMBL" id="WVUD01000001">
    <property type="protein sequence ID" value="MYL81765.1"/>
    <property type="molecule type" value="Genomic_DNA"/>
</dbReference>
<dbReference type="Gene3D" id="3.40.50.300">
    <property type="entry name" value="P-loop containing nucleotide triphosphate hydrolases"/>
    <property type="match status" value="1"/>
</dbReference>
<keyword evidence="1" id="KW-0812">Transmembrane</keyword>
<dbReference type="PANTHER" id="PTHR32309:SF31">
    <property type="entry name" value="CAPSULAR EXOPOLYSACCHARIDE FAMILY"/>
    <property type="match status" value="1"/>
</dbReference>
<comment type="caution">
    <text evidence="2">The sequence shown here is derived from an EMBL/GenBank/DDBJ whole genome shotgun (WGS) entry which is preliminary data.</text>
</comment>
<feature type="transmembrane region" description="Helical" evidence="1">
    <location>
        <begin position="484"/>
        <end position="505"/>
    </location>
</feature>
<dbReference type="PANTHER" id="PTHR32309">
    <property type="entry name" value="TYROSINE-PROTEIN KINASE"/>
    <property type="match status" value="1"/>
</dbReference>
<dbReference type="RefSeq" id="WP_160957987.1">
    <property type="nucleotide sequence ID" value="NZ_WVUD01000001.1"/>
</dbReference>
<organism evidence="2 3">
    <name type="scientific">Solidesulfovibrio aerotolerans</name>
    <dbReference type="NCBI Taxonomy" id="295255"/>
    <lineage>
        <taxon>Bacteria</taxon>
        <taxon>Pseudomonadati</taxon>
        <taxon>Thermodesulfobacteriota</taxon>
        <taxon>Desulfovibrionia</taxon>
        <taxon>Desulfovibrionales</taxon>
        <taxon>Desulfovibrionaceae</taxon>
        <taxon>Solidesulfovibrio</taxon>
    </lineage>
</organism>
<evidence type="ECO:0000256" key="1">
    <source>
        <dbReference type="SAM" id="Phobius"/>
    </source>
</evidence>
<evidence type="ECO:0000313" key="2">
    <source>
        <dbReference type="EMBL" id="MYL81765.1"/>
    </source>
</evidence>
<name>A0A7C9IIV9_9BACT</name>
<gene>
    <name evidence="2" type="ORF">GTA51_01240</name>
</gene>
<dbReference type="SUPFAM" id="SSF52540">
    <property type="entry name" value="P-loop containing nucleoside triphosphate hydrolases"/>
    <property type="match status" value="1"/>
</dbReference>
<protein>
    <submittedName>
        <fullName evidence="2">Polysaccharide biosynthesis protein</fullName>
    </submittedName>
</protein>